<dbReference type="PROSITE" id="PS51257">
    <property type="entry name" value="PROKAR_LIPOPROTEIN"/>
    <property type="match status" value="1"/>
</dbReference>
<dbReference type="PANTHER" id="PTHR42852">
    <property type="entry name" value="THIOL:DISULFIDE INTERCHANGE PROTEIN DSBE"/>
    <property type="match status" value="1"/>
</dbReference>
<feature type="chain" id="PRO_5036896320" evidence="1">
    <location>
        <begin position="25"/>
        <end position="181"/>
    </location>
</feature>
<dbReference type="CDD" id="cd02966">
    <property type="entry name" value="TlpA_like_family"/>
    <property type="match status" value="1"/>
</dbReference>
<evidence type="ECO:0000313" key="4">
    <source>
        <dbReference type="Proteomes" id="UP000612361"/>
    </source>
</evidence>
<dbReference type="Pfam" id="PF08534">
    <property type="entry name" value="Redoxin"/>
    <property type="match status" value="1"/>
</dbReference>
<name>A0A923HYV1_9BURK</name>
<evidence type="ECO:0000259" key="2">
    <source>
        <dbReference type="PROSITE" id="PS51352"/>
    </source>
</evidence>
<keyword evidence="4" id="KW-1185">Reference proteome</keyword>
<comment type="caution">
    <text evidence="3">The sequence shown here is derived from an EMBL/GenBank/DDBJ whole genome shotgun (WGS) entry which is preliminary data.</text>
</comment>
<dbReference type="InterPro" id="IPR036249">
    <property type="entry name" value="Thioredoxin-like_sf"/>
</dbReference>
<gene>
    <name evidence="3" type="ORF">H8K47_04960</name>
</gene>
<dbReference type="EMBL" id="JACOGG010000004">
    <property type="protein sequence ID" value="MBC3934703.1"/>
    <property type="molecule type" value="Genomic_DNA"/>
</dbReference>
<evidence type="ECO:0000313" key="3">
    <source>
        <dbReference type="EMBL" id="MBC3934703.1"/>
    </source>
</evidence>
<evidence type="ECO:0000256" key="1">
    <source>
        <dbReference type="SAM" id="SignalP"/>
    </source>
</evidence>
<organism evidence="3 4">
    <name type="scientific">Undibacterium rugosum</name>
    <dbReference type="NCBI Taxonomy" id="2762291"/>
    <lineage>
        <taxon>Bacteria</taxon>
        <taxon>Pseudomonadati</taxon>
        <taxon>Pseudomonadota</taxon>
        <taxon>Betaproteobacteria</taxon>
        <taxon>Burkholderiales</taxon>
        <taxon>Oxalobacteraceae</taxon>
        <taxon>Undibacterium</taxon>
    </lineage>
</organism>
<dbReference type="PROSITE" id="PS51352">
    <property type="entry name" value="THIOREDOXIN_2"/>
    <property type="match status" value="1"/>
</dbReference>
<dbReference type="InterPro" id="IPR050553">
    <property type="entry name" value="Thioredoxin_ResA/DsbE_sf"/>
</dbReference>
<dbReference type="Proteomes" id="UP000612361">
    <property type="component" value="Unassembled WGS sequence"/>
</dbReference>
<proteinExistence type="predicted"/>
<dbReference type="AlphaFoldDB" id="A0A923HYV1"/>
<dbReference type="InterPro" id="IPR013766">
    <property type="entry name" value="Thioredoxin_domain"/>
</dbReference>
<dbReference type="GO" id="GO:0016491">
    <property type="term" value="F:oxidoreductase activity"/>
    <property type="evidence" value="ECO:0007669"/>
    <property type="project" value="InterPro"/>
</dbReference>
<protein>
    <submittedName>
        <fullName evidence="3">TlpA family protein disulfide reductase</fullName>
    </submittedName>
</protein>
<feature type="domain" description="Thioredoxin" evidence="2">
    <location>
        <begin position="36"/>
        <end position="177"/>
    </location>
</feature>
<dbReference type="RefSeq" id="WP_186880322.1">
    <property type="nucleotide sequence ID" value="NZ_JACOGG010000004.1"/>
</dbReference>
<dbReference type="PANTHER" id="PTHR42852:SF13">
    <property type="entry name" value="PROTEIN DIPZ"/>
    <property type="match status" value="1"/>
</dbReference>
<accession>A0A923HYV1</accession>
<reference evidence="3" key="1">
    <citation type="submission" date="2020-08" db="EMBL/GenBank/DDBJ databases">
        <title>Novel species isolated from subtropical streams in China.</title>
        <authorList>
            <person name="Lu H."/>
        </authorList>
    </citation>
    <scope>NUCLEOTIDE SEQUENCE</scope>
    <source>
        <strain evidence="3">CY7W</strain>
    </source>
</reference>
<sequence length="181" mass="19666">MINKKFLSFAVLIGAACAGLGIYAGNVHSTPDTPQSGAVRQLMSKSLPDTSGKPHALAQYSNQLLIVNFWATWCKPCVQEMPELSELQNELKSKKVQILGLGIDSPSNITEFTQKYPVSYPIFVAGLDGSELSRQLGNQAGGLPFTVMLDAQGKLVKTYLGRLKMQELKADIAKYSAEKSK</sequence>
<dbReference type="InterPro" id="IPR013740">
    <property type="entry name" value="Redoxin"/>
</dbReference>
<keyword evidence="1" id="KW-0732">Signal</keyword>
<feature type="signal peptide" evidence="1">
    <location>
        <begin position="1"/>
        <end position="24"/>
    </location>
</feature>
<dbReference type="Gene3D" id="3.40.30.10">
    <property type="entry name" value="Glutaredoxin"/>
    <property type="match status" value="1"/>
</dbReference>
<dbReference type="SUPFAM" id="SSF52833">
    <property type="entry name" value="Thioredoxin-like"/>
    <property type="match status" value="1"/>
</dbReference>